<dbReference type="AlphaFoldDB" id="A0A7J7VZ09"/>
<evidence type="ECO:0000313" key="2">
    <source>
        <dbReference type="EMBL" id="KAF6330231.1"/>
    </source>
</evidence>
<sequence>MHWRGCPSARPAPSHSPGSLRGGRRPGNQGKAMPHHTSAAATVGSASLSQPWLPEPRVALGGWAATIRGLPVPRASLGLRGLGTTILWLWVPPSLRVWQSISIFPTYWLWALPSLRAWQLSYSRLIGCGH</sequence>
<proteinExistence type="predicted"/>
<evidence type="ECO:0000313" key="3">
    <source>
        <dbReference type="Proteomes" id="UP000527355"/>
    </source>
</evidence>
<evidence type="ECO:0000256" key="1">
    <source>
        <dbReference type="SAM" id="MobiDB-lite"/>
    </source>
</evidence>
<dbReference type="EMBL" id="JABWUV010000009">
    <property type="protein sequence ID" value="KAF6330231.1"/>
    <property type="molecule type" value="Genomic_DNA"/>
</dbReference>
<accession>A0A7J7VZ09</accession>
<comment type="caution">
    <text evidence="2">The sequence shown here is derived from an EMBL/GenBank/DDBJ whole genome shotgun (WGS) entry which is preliminary data.</text>
</comment>
<feature type="region of interest" description="Disordered" evidence="1">
    <location>
        <begin position="1"/>
        <end position="48"/>
    </location>
</feature>
<name>A0A7J7VZ09_MYOMY</name>
<reference evidence="2 3" key="1">
    <citation type="journal article" date="2020" name="Nature">
        <title>Six reference-quality genomes reveal evolution of bat adaptations.</title>
        <authorList>
            <person name="Jebb D."/>
            <person name="Huang Z."/>
            <person name="Pippel M."/>
            <person name="Hughes G.M."/>
            <person name="Lavrichenko K."/>
            <person name="Devanna P."/>
            <person name="Winkler S."/>
            <person name="Jermiin L.S."/>
            <person name="Skirmuntt E.C."/>
            <person name="Katzourakis A."/>
            <person name="Burkitt-Gray L."/>
            <person name="Ray D.A."/>
            <person name="Sullivan K.A.M."/>
            <person name="Roscito J.G."/>
            <person name="Kirilenko B.M."/>
            <person name="Davalos L.M."/>
            <person name="Corthals A.P."/>
            <person name="Power M.L."/>
            <person name="Jones G."/>
            <person name="Ransome R.D."/>
            <person name="Dechmann D.K.N."/>
            <person name="Locatelli A.G."/>
            <person name="Puechmaille S.J."/>
            <person name="Fedrigo O."/>
            <person name="Jarvis E.D."/>
            <person name="Hiller M."/>
            <person name="Vernes S.C."/>
            <person name="Myers E.W."/>
            <person name="Teeling E.C."/>
        </authorList>
    </citation>
    <scope>NUCLEOTIDE SEQUENCE [LARGE SCALE GENOMIC DNA]</scope>
    <source>
        <strain evidence="2">MMyoMyo1</strain>
        <tissue evidence="2">Flight muscle</tissue>
    </source>
</reference>
<organism evidence="2 3">
    <name type="scientific">Myotis myotis</name>
    <name type="common">Greater mouse-eared bat</name>
    <name type="synonym">Vespertilio myotis</name>
    <dbReference type="NCBI Taxonomy" id="51298"/>
    <lineage>
        <taxon>Eukaryota</taxon>
        <taxon>Metazoa</taxon>
        <taxon>Chordata</taxon>
        <taxon>Craniata</taxon>
        <taxon>Vertebrata</taxon>
        <taxon>Euteleostomi</taxon>
        <taxon>Mammalia</taxon>
        <taxon>Eutheria</taxon>
        <taxon>Laurasiatheria</taxon>
        <taxon>Chiroptera</taxon>
        <taxon>Yangochiroptera</taxon>
        <taxon>Vespertilionidae</taxon>
        <taxon>Myotis</taxon>
    </lineage>
</organism>
<dbReference type="Proteomes" id="UP000527355">
    <property type="component" value="Unassembled WGS sequence"/>
</dbReference>
<gene>
    <name evidence="2" type="ORF">mMyoMyo1_012234</name>
</gene>
<keyword evidence="3" id="KW-1185">Reference proteome</keyword>
<protein>
    <submittedName>
        <fullName evidence="2">Uncharacterized protein</fullName>
    </submittedName>
</protein>